<evidence type="ECO:0000313" key="2">
    <source>
        <dbReference type="EMBL" id="VAX17687.1"/>
    </source>
</evidence>
<proteinExistence type="predicted"/>
<gene>
    <name evidence="2" type="ORF">MNBD_NITROSPINAE01-1230</name>
</gene>
<dbReference type="InterPro" id="IPR005532">
    <property type="entry name" value="SUMF_dom"/>
</dbReference>
<dbReference type="Pfam" id="PF03781">
    <property type="entry name" value="FGE-sulfatase"/>
    <property type="match status" value="1"/>
</dbReference>
<dbReference type="PANTHER" id="PTHR23150:SF19">
    <property type="entry name" value="FORMYLGLYCINE-GENERATING ENZYME"/>
    <property type="match status" value="1"/>
</dbReference>
<protein>
    <recommendedName>
        <fullName evidence="1">Sulfatase-modifying factor enzyme-like domain-containing protein</fullName>
    </recommendedName>
</protein>
<dbReference type="SUPFAM" id="SSF56436">
    <property type="entry name" value="C-type lectin-like"/>
    <property type="match status" value="1"/>
</dbReference>
<accession>A0A3B1CLU8</accession>
<dbReference type="InterPro" id="IPR051043">
    <property type="entry name" value="Sulfatase_Mod_Factor_Kinase"/>
</dbReference>
<feature type="domain" description="Sulfatase-modifying factor enzyme-like" evidence="1">
    <location>
        <begin position="28"/>
        <end position="262"/>
    </location>
</feature>
<dbReference type="Gene3D" id="3.90.1580.10">
    <property type="entry name" value="paralog of FGE (formylglycine-generating enzyme)"/>
    <property type="match status" value="1"/>
</dbReference>
<organism evidence="2">
    <name type="scientific">hydrothermal vent metagenome</name>
    <dbReference type="NCBI Taxonomy" id="652676"/>
    <lineage>
        <taxon>unclassified sequences</taxon>
        <taxon>metagenomes</taxon>
        <taxon>ecological metagenomes</taxon>
    </lineage>
</organism>
<dbReference type="EMBL" id="UOGC01000057">
    <property type="protein sequence ID" value="VAX17687.1"/>
    <property type="molecule type" value="Genomic_DNA"/>
</dbReference>
<dbReference type="InterPro" id="IPR016187">
    <property type="entry name" value="CTDL_fold"/>
</dbReference>
<reference evidence="2" key="1">
    <citation type="submission" date="2018-06" db="EMBL/GenBank/DDBJ databases">
        <authorList>
            <person name="Zhirakovskaya E."/>
        </authorList>
    </citation>
    <scope>NUCLEOTIDE SEQUENCE</scope>
</reference>
<dbReference type="GO" id="GO:0120147">
    <property type="term" value="F:formylglycine-generating oxidase activity"/>
    <property type="evidence" value="ECO:0007669"/>
    <property type="project" value="TreeGrafter"/>
</dbReference>
<sequence length="274" mass="30153">MYSRSILTFSFAVFIAFTAPALAGNGVDGMVLVPEGEFLMGSTPEQVKKLKETFGKRDFYKNYSFDNEAPQKKVWLKALYIDRSEVTNAEYASFIKATSHTPPRSWINGKYANGKGKYPVLYVSQKDAKAYAKWCGKRLPTAIEWEKAARGANGFVFPWGNEFDPYKAATAEADLKLIFGALCSVNSANMVGKAEGDVSPYGVHDMAGNVREWTSTHSAKDKTKVAVKGGSWLDLHVNARAAHTEYVMADGVSHIIGFRCVKDVDNVANGGFFK</sequence>
<dbReference type="PANTHER" id="PTHR23150">
    <property type="entry name" value="SULFATASE MODIFYING FACTOR 1, 2"/>
    <property type="match status" value="1"/>
</dbReference>
<evidence type="ECO:0000259" key="1">
    <source>
        <dbReference type="Pfam" id="PF03781"/>
    </source>
</evidence>
<dbReference type="AlphaFoldDB" id="A0A3B1CLU8"/>
<name>A0A3B1CLU8_9ZZZZ</name>
<dbReference type="InterPro" id="IPR042095">
    <property type="entry name" value="SUMF_sf"/>
</dbReference>